<dbReference type="AlphaFoldDB" id="A0A2N0ZCR1"/>
<dbReference type="EMBL" id="PISD01000046">
    <property type="protein sequence ID" value="PKG27289.1"/>
    <property type="molecule type" value="Genomic_DNA"/>
</dbReference>
<dbReference type="InterPro" id="IPR046350">
    <property type="entry name" value="Cystatin_sf"/>
</dbReference>
<dbReference type="Pfam" id="PF03413">
    <property type="entry name" value="PepSY"/>
    <property type="match status" value="1"/>
</dbReference>
<organism evidence="4 5">
    <name type="scientific">Cytobacillus horneckiae</name>
    <dbReference type="NCBI Taxonomy" id="549687"/>
    <lineage>
        <taxon>Bacteria</taxon>
        <taxon>Bacillati</taxon>
        <taxon>Bacillota</taxon>
        <taxon>Bacilli</taxon>
        <taxon>Bacillales</taxon>
        <taxon>Bacillaceae</taxon>
        <taxon>Cytobacillus</taxon>
    </lineage>
</organism>
<dbReference type="Gene3D" id="3.10.450.40">
    <property type="match status" value="2"/>
</dbReference>
<evidence type="ECO:0000259" key="3">
    <source>
        <dbReference type="Pfam" id="PF17881"/>
    </source>
</evidence>
<dbReference type="Proteomes" id="UP000233343">
    <property type="component" value="Unassembled WGS sequence"/>
</dbReference>
<evidence type="ECO:0000259" key="2">
    <source>
        <dbReference type="Pfam" id="PF03413"/>
    </source>
</evidence>
<evidence type="ECO:0000313" key="5">
    <source>
        <dbReference type="Proteomes" id="UP000233343"/>
    </source>
</evidence>
<name>A0A2N0ZCR1_9BACI</name>
<evidence type="ECO:0000256" key="1">
    <source>
        <dbReference type="SAM" id="Phobius"/>
    </source>
</evidence>
<evidence type="ECO:0000313" key="4">
    <source>
        <dbReference type="EMBL" id="PKG27289.1"/>
    </source>
</evidence>
<protein>
    <submittedName>
        <fullName evidence="4">Peptidase</fullName>
    </submittedName>
</protein>
<feature type="domain" description="PepSY" evidence="2">
    <location>
        <begin position="95"/>
        <end position="150"/>
    </location>
</feature>
<sequence length="158" mass="17913">MKKIIIISMIVVVVMIGLSGKVYMNAVEPVKDVKAEAVKRAEKEVNLTDTNRFSLYNGNETIYVIDGKLKNGDDVYAWVPEGKGDITVKKKTDGISKEEAVQSLLNEKKPTEIIAVRLGMEKNIPLWEISYRTEGNLLNYYMIDFETGKERLKIIENL</sequence>
<dbReference type="SUPFAM" id="SSF54403">
    <property type="entry name" value="Cystatin/monellin"/>
    <property type="match status" value="2"/>
</dbReference>
<reference evidence="4 5" key="1">
    <citation type="journal article" date="2010" name="Int. J. Syst. Evol. Microbiol.">
        <title>Bacillus horneckiae sp. nov., isolated from a spacecraft-assembly clean room.</title>
        <authorList>
            <person name="Vaishampayan P."/>
            <person name="Probst A."/>
            <person name="Krishnamurthi S."/>
            <person name="Ghosh S."/>
            <person name="Osman S."/>
            <person name="McDowall A."/>
            <person name="Ruckmani A."/>
            <person name="Mayilraj S."/>
            <person name="Venkateswaran K."/>
        </authorList>
    </citation>
    <scope>NUCLEOTIDE SEQUENCE [LARGE SCALE GENOMIC DNA]</scope>
    <source>
        <strain evidence="5">1PO1SC</strain>
    </source>
</reference>
<comment type="caution">
    <text evidence="4">The sequence shown here is derived from an EMBL/GenBank/DDBJ whole genome shotgun (WGS) entry which is preliminary data.</text>
</comment>
<keyword evidence="1" id="KW-0812">Transmembrane</keyword>
<dbReference type="InterPro" id="IPR041401">
    <property type="entry name" value="TseB-like_dom"/>
</dbReference>
<dbReference type="RefSeq" id="WP_066200506.1">
    <property type="nucleotide sequence ID" value="NZ_JAFDQP010000009.1"/>
</dbReference>
<dbReference type="InterPro" id="IPR025711">
    <property type="entry name" value="PepSY"/>
</dbReference>
<accession>A0A2N0ZCR1</accession>
<keyword evidence="1" id="KW-0472">Membrane</keyword>
<dbReference type="Pfam" id="PF17881">
    <property type="entry name" value="TseB"/>
    <property type="match status" value="1"/>
</dbReference>
<feature type="transmembrane region" description="Helical" evidence="1">
    <location>
        <begin position="6"/>
        <end position="24"/>
    </location>
</feature>
<feature type="domain" description="Cell wall elongation regulator TseB-like" evidence="3">
    <location>
        <begin position="36"/>
        <end position="80"/>
    </location>
</feature>
<proteinExistence type="predicted"/>
<gene>
    <name evidence="4" type="ORF">CWS20_19195</name>
</gene>
<keyword evidence="1" id="KW-1133">Transmembrane helix</keyword>
<keyword evidence="5" id="KW-1185">Reference proteome</keyword>